<evidence type="ECO:0000256" key="6">
    <source>
        <dbReference type="ARBA" id="ARBA00022692"/>
    </source>
</evidence>
<keyword evidence="5 14" id="KW-0349">Heme</keyword>
<feature type="transmembrane region" description="Helical" evidence="16">
    <location>
        <begin position="6"/>
        <end position="23"/>
    </location>
</feature>
<comment type="cofactor">
    <cofactor evidence="1 14">
        <name>heme</name>
        <dbReference type="ChEBI" id="CHEBI:30413"/>
    </cofactor>
</comment>
<evidence type="ECO:0000256" key="4">
    <source>
        <dbReference type="ARBA" id="ARBA00010617"/>
    </source>
</evidence>
<name>A0A0A0R9F2_PAESU</name>
<dbReference type="InterPro" id="IPR002401">
    <property type="entry name" value="Cyt_P450_E_grp-I"/>
</dbReference>
<feature type="binding site" description="axial binding residue" evidence="14">
    <location>
        <position position="449"/>
    </location>
    <ligand>
        <name>heme</name>
        <dbReference type="ChEBI" id="CHEBI:30413"/>
    </ligand>
    <ligandPart>
        <name>Fe</name>
        <dbReference type="ChEBI" id="CHEBI:18248"/>
    </ligandPart>
</feature>
<comment type="subcellular location">
    <subcellularLocation>
        <location evidence="2">Membrane</location>
        <topology evidence="2">Single-pass membrane protein</topology>
    </subcellularLocation>
</comment>
<protein>
    <submittedName>
        <fullName evidence="17">Flavonoid 3'-hydroxylase</fullName>
    </submittedName>
</protein>
<dbReference type="AlphaFoldDB" id="A0A0A0R9F2"/>
<evidence type="ECO:0000256" key="3">
    <source>
        <dbReference type="ARBA" id="ARBA00004913"/>
    </source>
</evidence>
<evidence type="ECO:0000256" key="7">
    <source>
        <dbReference type="ARBA" id="ARBA00022723"/>
    </source>
</evidence>
<accession>A0A0A0R9F2</accession>
<dbReference type="PANTHER" id="PTHR47944">
    <property type="entry name" value="CYTOCHROME P450 98A9"/>
    <property type="match status" value="1"/>
</dbReference>
<evidence type="ECO:0000256" key="15">
    <source>
        <dbReference type="RuleBase" id="RU000461"/>
    </source>
</evidence>
<dbReference type="Gene3D" id="1.10.630.10">
    <property type="entry name" value="Cytochrome P450"/>
    <property type="match status" value="1"/>
</dbReference>
<reference evidence="17" key="1">
    <citation type="submission" date="2014-02" db="EMBL/GenBank/DDBJ databases">
        <title>Anthocyanin biosynthesis and accumulation in developing flowers of tree peony 'Luoyang Hong'.</title>
        <authorList>
            <person name="Zhang C."/>
            <person name="Dong L."/>
            <person name="Wang Y."/>
            <person name="Gao S."/>
            <person name="Du D."/>
        </authorList>
    </citation>
    <scope>NUCLEOTIDE SEQUENCE</scope>
    <source>
        <tissue evidence="17">Petal</tissue>
    </source>
</reference>
<keyword evidence="7 14" id="KW-0479">Metal-binding</keyword>
<dbReference type="InterPro" id="IPR036396">
    <property type="entry name" value="Cyt_P450_sf"/>
</dbReference>
<dbReference type="InterPro" id="IPR001128">
    <property type="entry name" value="Cyt_P450"/>
</dbReference>
<keyword evidence="12 15" id="KW-0503">Monooxygenase</keyword>
<dbReference type="SUPFAM" id="SSF48264">
    <property type="entry name" value="Cytochrome P450"/>
    <property type="match status" value="1"/>
</dbReference>
<proteinExistence type="evidence at transcript level"/>
<comment type="pathway">
    <text evidence="3">Alkaloid biosynthesis.</text>
</comment>
<sequence length="512" mass="56564">MTPVTFLLFTLAVTCFVYLLVNLRTLVNSHPHRLPPGPRPWPIVGNLPHLGSKPHQSLASLARSYGPLMHLRLGFVDVVVAASASVAAQFLKTNDANFANRPPNSGAKYIAYNYQDLVFAPYGPRWRLLRKVSSLHLFSGKALDDFRHLRQEEVAVLTHALASARDSLVNLGQLLNVCTTNALARVMLGKRVFGDGSGGADPKADKFKDMVVEVMVLAGVFNLGDFVPALERFDLQGIATKMKNLHARFDSFLGNILEEHKKNRDGVKQQNDFLSKLISLKDDVDGEGGKLTDIEIKALLLNLFTAGTDTSSSTVEWAIAELIRHPKILAQAQQEIDSVVGRDRLVIELDLPNLPFLQAVVKETFRLHPSTPLSLPRMASQSCEINGYYIPKGSTLLVNVWAIARDPDVWAEPLEFRPDRFLLGGEKPNVDIKGNNFEVIPFGAGRRICAGMSLGLRMVQLLTATLVHAFDWGLPAGQIPEKLEMEEAYGLTLQRAVPLVLHPQPRLSSHVY</sequence>
<dbReference type="GO" id="GO:0005506">
    <property type="term" value="F:iron ion binding"/>
    <property type="evidence" value="ECO:0007669"/>
    <property type="project" value="InterPro"/>
</dbReference>
<dbReference type="PRINTS" id="PR00463">
    <property type="entry name" value="EP450I"/>
</dbReference>
<dbReference type="InterPro" id="IPR017972">
    <property type="entry name" value="Cyt_P450_CS"/>
</dbReference>
<keyword evidence="8" id="KW-0521">NADP</keyword>
<evidence type="ECO:0000256" key="9">
    <source>
        <dbReference type="ARBA" id="ARBA00022989"/>
    </source>
</evidence>
<dbReference type="FunFam" id="1.10.630.10:FF:000097">
    <property type="entry name" value="Cytochrome P-450 19"/>
    <property type="match status" value="1"/>
</dbReference>
<evidence type="ECO:0000256" key="14">
    <source>
        <dbReference type="PIRSR" id="PIRSR602401-1"/>
    </source>
</evidence>
<evidence type="ECO:0000256" key="8">
    <source>
        <dbReference type="ARBA" id="ARBA00022857"/>
    </source>
</evidence>
<evidence type="ECO:0000256" key="2">
    <source>
        <dbReference type="ARBA" id="ARBA00004167"/>
    </source>
</evidence>
<evidence type="ECO:0000256" key="5">
    <source>
        <dbReference type="ARBA" id="ARBA00022617"/>
    </source>
</evidence>
<evidence type="ECO:0000256" key="12">
    <source>
        <dbReference type="ARBA" id="ARBA00023033"/>
    </source>
</evidence>
<evidence type="ECO:0000256" key="13">
    <source>
        <dbReference type="ARBA" id="ARBA00023136"/>
    </source>
</evidence>
<gene>
    <name evidence="17" type="primary">F3'H1</name>
</gene>
<evidence type="ECO:0000256" key="1">
    <source>
        <dbReference type="ARBA" id="ARBA00001971"/>
    </source>
</evidence>
<dbReference type="EMBL" id="KJ466967">
    <property type="protein sequence ID" value="AIU98513.1"/>
    <property type="molecule type" value="mRNA"/>
</dbReference>
<organism evidence="17">
    <name type="scientific">Paeonia suffruticosa</name>
    <name type="common">Tree peony</name>
    <name type="synonym">Paeonia moutan</name>
    <dbReference type="NCBI Taxonomy" id="45171"/>
    <lineage>
        <taxon>Eukaryota</taxon>
        <taxon>Viridiplantae</taxon>
        <taxon>Streptophyta</taxon>
        <taxon>Embryophyta</taxon>
        <taxon>Tracheophyta</taxon>
        <taxon>Spermatophyta</taxon>
        <taxon>Magnoliopsida</taxon>
        <taxon>eudicotyledons</taxon>
        <taxon>Gunneridae</taxon>
        <taxon>Pentapetalae</taxon>
        <taxon>Saxifragales</taxon>
        <taxon>Paeoniaceae</taxon>
        <taxon>Paeonia</taxon>
    </lineage>
</organism>
<keyword evidence="10 15" id="KW-0560">Oxidoreductase</keyword>
<keyword evidence="11 14" id="KW-0408">Iron</keyword>
<evidence type="ECO:0000256" key="16">
    <source>
        <dbReference type="SAM" id="Phobius"/>
    </source>
</evidence>
<dbReference type="GO" id="GO:0016020">
    <property type="term" value="C:membrane"/>
    <property type="evidence" value="ECO:0007669"/>
    <property type="project" value="UniProtKB-SubCell"/>
</dbReference>
<dbReference type="GO" id="GO:0016705">
    <property type="term" value="F:oxidoreductase activity, acting on paired donors, with incorporation or reduction of molecular oxygen"/>
    <property type="evidence" value="ECO:0007669"/>
    <property type="project" value="InterPro"/>
</dbReference>
<dbReference type="PRINTS" id="PR00385">
    <property type="entry name" value="P450"/>
</dbReference>
<dbReference type="GO" id="GO:0004497">
    <property type="term" value="F:monooxygenase activity"/>
    <property type="evidence" value="ECO:0007669"/>
    <property type="project" value="UniProtKB-KW"/>
</dbReference>
<keyword evidence="13 16" id="KW-0472">Membrane</keyword>
<dbReference type="PROSITE" id="PS00086">
    <property type="entry name" value="CYTOCHROME_P450"/>
    <property type="match status" value="1"/>
</dbReference>
<keyword evidence="6 16" id="KW-0812">Transmembrane</keyword>
<evidence type="ECO:0000256" key="11">
    <source>
        <dbReference type="ARBA" id="ARBA00023004"/>
    </source>
</evidence>
<evidence type="ECO:0000256" key="10">
    <source>
        <dbReference type="ARBA" id="ARBA00023002"/>
    </source>
</evidence>
<comment type="similarity">
    <text evidence="4 15">Belongs to the cytochrome P450 family.</text>
</comment>
<dbReference type="SMR" id="A0A0A0R9F2"/>
<dbReference type="GO" id="GO:0020037">
    <property type="term" value="F:heme binding"/>
    <property type="evidence" value="ECO:0007669"/>
    <property type="project" value="InterPro"/>
</dbReference>
<evidence type="ECO:0000313" key="17">
    <source>
        <dbReference type="EMBL" id="AIU98513.1"/>
    </source>
</evidence>
<keyword evidence="9 16" id="KW-1133">Transmembrane helix</keyword>
<dbReference type="PANTHER" id="PTHR47944:SF18">
    <property type="entry name" value="FLAVONOID 3'-MONOOXYGENASE"/>
    <property type="match status" value="1"/>
</dbReference>
<dbReference type="Pfam" id="PF00067">
    <property type="entry name" value="p450"/>
    <property type="match status" value="1"/>
</dbReference>